<dbReference type="AlphaFoldDB" id="A0A820M221"/>
<dbReference type="Proteomes" id="UP000663881">
    <property type="component" value="Unassembled WGS sequence"/>
</dbReference>
<dbReference type="EMBL" id="CAJOAY010023545">
    <property type="protein sequence ID" value="CAF4367008.1"/>
    <property type="molecule type" value="Genomic_DNA"/>
</dbReference>
<reference evidence="1" key="1">
    <citation type="submission" date="2021-02" db="EMBL/GenBank/DDBJ databases">
        <authorList>
            <person name="Nowell W R."/>
        </authorList>
    </citation>
    <scope>NUCLEOTIDE SEQUENCE</scope>
</reference>
<proteinExistence type="predicted"/>
<comment type="caution">
    <text evidence="1">The sequence shown here is derived from an EMBL/GenBank/DDBJ whole genome shotgun (WGS) entry which is preliminary data.</text>
</comment>
<name>A0A820M221_9BILA</name>
<protein>
    <submittedName>
        <fullName evidence="1">Uncharacterized protein</fullName>
    </submittedName>
</protein>
<sequence length="32" mass="3630">DENEDQVAKKSAAKNEFQRLENIARANKINGK</sequence>
<feature type="non-terminal residue" evidence="1">
    <location>
        <position position="1"/>
    </location>
</feature>
<accession>A0A820M221</accession>
<evidence type="ECO:0000313" key="2">
    <source>
        <dbReference type="Proteomes" id="UP000663881"/>
    </source>
</evidence>
<evidence type="ECO:0000313" key="1">
    <source>
        <dbReference type="EMBL" id="CAF4367008.1"/>
    </source>
</evidence>
<gene>
    <name evidence="1" type="ORF">OKA104_LOCUS49633</name>
</gene>
<organism evidence="1 2">
    <name type="scientific">Adineta steineri</name>
    <dbReference type="NCBI Taxonomy" id="433720"/>
    <lineage>
        <taxon>Eukaryota</taxon>
        <taxon>Metazoa</taxon>
        <taxon>Spiralia</taxon>
        <taxon>Gnathifera</taxon>
        <taxon>Rotifera</taxon>
        <taxon>Eurotatoria</taxon>
        <taxon>Bdelloidea</taxon>
        <taxon>Adinetida</taxon>
        <taxon>Adinetidae</taxon>
        <taxon>Adineta</taxon>
    </lineage>
</organism>